<organism evidence="2 3">
    <name type="scientific">Zalerion maritima</name>
    <dbReference type="NCBI Taxonomy" id="339359"/>
    <lineage>
        <taxon>Eukaryota</taxon>
        <taxon>Fungi</taxon>
        <taxon>Dikarya</taxon>
        <taxon>Ascomycota</taxon>
        <taxon>Pezizomycotina</taxon>
        <taxon>Sordariomycetes</taxon>
        <taxon>Lulworthiomycetidae</taxon>
        <taxon>Lulworthiales</taxon>
        <taxon>Lulworthiaceae</taxon>
        <taxon>Zalerion</taxon>
    </lineage>
</organism>
<dbReference type="Proteomes" id="UP001201980">
    <property type="component" value="Unassembled WGS sequence"/>
</dbReference>
<proteinExistence type="predicted"/>
<gene>
    <name evidence="2" type="ORF">MKZ38_000812</name>
</gene>
<feature type="compositionally biased region" description="Basic and acidic residues" evidence="1">
    <location>
        <begin position="172"/>
        <end position="186"/>
    </location>
</feature>
<feature type="region of interest" description="Disordered" evidence="1">
    <location>
        <begin position="147"/>
        <end position="187"/>
    </location>
</feature>
<name>A0AAD5RFK9_9PEZI</name>
<feature type="region of interest" description="Disordered" evidence="1">
    <location>
        <begin position="1"/>
        <end position="30"/>
    </location>
</feature>
<keyword evidence="3" id="KW-1185">Reference proteome</keyword>
<evidence type="ECO:0000313" key="2">
    <source>
        <dbReference type="EMBL" id="KAJ2891156.1"/>
    </source>
</evidence>
<comment type="caution">
    <text evidence="2">The sequence shown here is derived from an EMBL/GenBank/DDBJ whole genome shotgun (WGS) entry which is preliminary data.</text>
</comment>
<protein>
    <submittedName>
        <fullName evidence="2">Laccase-2</fullName>
    </submittedName>
</protein>
<sequence length="213" mass="22429">MRPLPGNTRVLSLDVTEDETRSPDGGPGPYHLWKLGGGGWFQITVNNLVSDNGQVHHHNPAKPPSTGTGSASSTAVTKTASTACQNVRSPPRMSDRRYDSADNAAREIQNSAPPSSQREPSFSTAPNVGQDKTAGGLLVNLAAPSSTENHFPASLAGGPPGGGYCGRSGSRGAEDGRSRLHGRRPEVPPYDDVVIAARQEVGDHWFNATVRSQ</sequence>
<dbReference type="EMBL" id="JAKWBI020001191">
    <property type="protein sequence ID" value="KAJ2891156.1"/>
    <property type="molecule type" value="Genomic_DNA"/>
</dbReference>
<dbReference type="AlphaFoldDB" id="A0AAD5RFK9"/>
<reference evidence="2" key="1">
    <citation type="submission" date="2022-07" db="EMBL/GenBank/DDBJ databases">
        <title>Draft genome sequence of Zalerion maritima ATCC 34329, a (micro)plastics degrading marine fungus.</title>
        <authorList>
            <person name="Paco A."/>
            <person name="Goncalves M.F.M."/>
            <person name="Rocha-Santos T.A.P."/>
            <person name="Alves A."/>
        </authorList>
    </citation>
    <scope>NUCLEOTIDE SEQUENCE</scope>
    <source>
        <strain evidence="2">ATCC 34329</strain>
    </source>
</reference>
<accession>A0AAD5RFK9</accession>
<feature type="region of interest" description="Disordered" evidence="1">
    <location>
        <begin position="51"/>
        <end position="132"/>
    </location>
</feature>
<feature type="compositionally biased region" description="Polar residues" evidence="1">
    <location>
        <begin position="108"/>
        <end position="127"/>
    </location>
</feature>
<feature type="compositionally biased region" description="Low complexity" evidence="1">
    <location>
        <begin position="65"/>
        <end position="83"/>
    </location>
</feature>
<evidence type="ECO:0000256" key="1">
    <source>
        <dbReference type="SAM" id="MobiDB-lite"/>
    </source>
</evidence>
<evidence type="ECO:0000313" key="3">
    <source>
        <dbReference type="Proteomes" id="UP001201980"/>
    </source>
</evidence>